<dbReference type="SUPFAM" id="SSF48452">
    <property type="entry name" value="TPR-like"/>
    <property type="match status" value="1"/>
</dbReference>
<dbReference type="InterPro" id="IPR050697">
    <property type="entry name" value="Adenylyl/Guanylyl_Cyclase_3/4"/>
</dbReference>
<feature type="non-terminal residue" evidence="2">
    <location>
        <position position="1"/>
    </location>
</feature>
<proteinExistence type="predicted"/>
<dbReference type="GO" id="GO:0009190">
    <property type="term" value="P:cyclic nucleotide biosynthetic process"/>
    <property type="evidence" value="ECO:0007669"/>
    <property type="project" value="InterPro"/>
</dbReference>
<dbReference type="EMBL" id="LAZR01052461">
    <property type="protein sequence ID" value="KKK82898.1"/>
    <property type="molecule type" value="Genomic_DNA"/>
</dbReference>
<dbReference type="Pfam" id="PF13424">
    <property type="entry name" value="TPR_12"/>
    <property type="match status" value="1"/>
</dbReference>
<reference evidence="2" key="1">
    <citation type="journal article" date="2015" name="Nature">
        <title>Complex archaea that bridge the gap between prokaryotes and eukaryotes.</title>
        <authorList>
            <person name="Spang A."/>
            <person name="Saw J.H."/>
            <person name="Jorgensen S.L."/>
            <person name="Zaremba-Niedzwiedzka K."/>
            <person name="Martijn J."/>
            <person name="Lind A.E."/>
            <person name="van Eijk R."/>
            <person name="Schleper C."/>
            <person name="Guy L."/>
            <person name="Ettema T.J."/>
        </authorList>
    </citation>
    <scope>NUCLEOTIDE SEQUENCE</scope>
</reference>
<sequence>LLEGRFQEAQRLAQQALAVGQRAQEQNAAQMFGVQMFILRSQRGELGEADVAAARRFAAQYPAVPAWRCALAFLYTELGREEEARAEFDDLAKKDFADLPQDGNLPIALGTLTETCVVLGDARRAAALYELMLPNAGQAVVVGVAATCNGSASRPLGQLAATMERWEEAEEHFQDALDMNTKMGARPWVAQTQHDYASMLLARDEPGDREKALELLTQALDAAQELGMKTLVERALALKLQAQGIDTTAPQTSIDAVAAVVQSEQPDLRSHAAPDGTVTILFTDIEGSTAITERLGDQRWLELLRGHNAIVRKRVAAHEGFEVKAEGDGFMLAFQSARKALQCAVDTQRAFAERNESADEPIHVRIGLHTGEAIKEADDFFGKNVILAARIAGQAQGGEILVSSLLKELT</sequence>
<dbReference type="CDD" id="cd07302">
    <property type="entry name" value="CHD"/>
    <property type="match status" value="1"/>
</dbReference>
<dbReference type="SMART" id="SM00044">
    <property type="entry name" value="CYCc"/>
    <property type="match status" value="1"/>
</dbReference>
<accession>A0A0F8YNC4</accession>
<dbReference type="InterPro" id="IPR011990">
    <property type="entry name" value="TPR-like_helical_dom_sf"/>
</dbReference>
<evidence type="ECO:0000313" key="2">
    <source>
        <dbReference type="EMBL" id="KKK82898.1"/>
    </source>
</evidence>
<dbReference type="InterPro" id="IPR019734">
    <property type="entry name" value="TPR_rpt"/>
</dbReference>
<dbReference type="PANTHER" id="PTHR43081">
    <property type="entry name" value="ADENYLATE CYCLASE, TERMINAL-DIFFERENTIATION SPECIFIC-RELATED"/>
    <property type="match status" value="1"/>
</dbReference>
<dbReference type="AlphaFoldDB" id="A0A0F8YNC4"/>
<comment type="caution">
    <text evidence="2">The sequence shown here is derived from an EMBL/GenBank/DDBJ whole genome shotgun (WGS) entry which is preliminary data.</text>
</comment>
<feature type="domain" description="Guanylate cyclase" evidence="1">
    <location>
        <begin position="279"/>
        <end position="392"/>
    </location>
</feature>
<dbReference type="GO" id="GO:0035556">
    <property type="term" value="P:intracellular signal transduction"/>
    <property type="evidence" value="ECO:0007669"/>
    <property type="project" value="InterPro"/>
</dbReference>
<dbReference type="SUPFAM" id="SSF55073">
    <property type="entry name" value="Nucleotide cyclase"/>
    <property type="match status" value="1"/>
</dbReference>
<dbReference type="PROSITE" id="PS50125">
    <property type="entry name" value="GUANYLATE_CYCLASE_2"/>
    <property type="match status" value="1"/>
</dbReference>
<dbReference type="InterPro" id="IPR001054">
    <property type="entry name" value="A/G_cyclase"/>
</dbReference>
<evidence type="ECO:0000259" key="1">
    <source>
        <dbReference type="PROSITE" id="PS50125"/>
    </source>
</evidence>
<dbReference type="PANTHER" id="PTHR43081:SF1">
    <property type="entry name" value="ADENYLATE CYCLASE, TERMINAL-DIFFERENTIATION SPECIFIC"/>
    <property type="match status" value="1"/>
</dbReference>
<dbReference type="InterPro" id="IPR029787">
    <property type="entry name" value="Nucleotide_cyclase"/>
</dbReference>
<dbReference type="Pfam" id="PF00211">
    <property type="entry name" value="Guanylate_cyc"/>
    <property type="match status" value="1"/>
</dbReference>
<dbReference type="Gene3D" id="3.30.70.1230">
    <property type="entry name" value="Nucleotide cyclase"/>
    <property type="match status" value="1"/>
</dbReference>
<protein>
    <recommendedName>
        <fullName evidence="1">Guanylate cyclase domain-containing protein</fullName>
    </recommendedName>
</protein>
<gene>
    <name evidence="2" type="ORF">LCGC14_2798790</name>
</gene>
<dbReference type="Gene3D" id="1.25.40.10">
    <property type="entry name" value="Tetratricopeptide repeat domain"/>
    <property type="match status" value="2"/>
</dbReference>
<dbReference type="PROSITE" id="PS50005">
    <property type="entry name" value="TPR"/>
    <property type="match status" value="1"/>
</dbReference>
<name>A0A0F8YNC4_9ZZZZ</name>
<organism evidence="2">
    <name type="scientific">marine sediment metagenome</name>
    <dbReference type="NCBI Taxonomy" id="412755"/>
    <lineage>
        <taxon>unclassified sequences</taxon>
        <taxon>metagenomes</taxon>
        <taxon>ecological metagenomes</taxon>
    </lineage>
</organism>
<feature type="non-terminal residue" evidence="2">
    <location>
        <position position="410"/>
    </location>
</feature>